<feature type="transmembrane region" description="Helical" evidence="1">
    <location>
        <begin position="101"/>
        <end position="121"/>
    </location>
</feature>
<evidence type="ECO:0000256" key="1">
    <source>
        <dbReference type="SAM" id="Phobius"/>
    </source>
</evidence>
<reference evidence="3" key="2">
    <citation type="submission" date="2023-06" db="EMBL/GenBank/DDBJ databases">
        <title>Identification and characterization of horizontal gene transfer across gut microbiota members of farm animals based on homology search.</title>
        <authorList>
            <person name="Zeman M."/>
            <person name="Kubasova T."/>
            <person name="Jahodarova E."/>
            <person name="Nykrynova M."/>
            <person name="Rychlik I."/>
        </authorList>
    </citation>
    <scope>NUCLEOTIDE SEQUENCE [LARGE SCALE GENOMIC DNA]</scope>
    <source>
        <strain evidence="3">105_WCHN</strain>
    </source>
</reference>
<keyword evidence="1" id="KW-0812">Transmembrane</keyword>
<gene>
    <name evidence="2" type="ORF">QUW46_03615</name>
</gene>
<dbReference type="RefSeq" id="WP_289559641.1">
    <property type="nucleotide sequence ID" value="NZ_JAUDEO010000014.1"/>
</dbReference>
<keyword evidence="1" id="KW-0472">Membrane</keyword>
<keyword evidence="1" id="KW-1133">Transmembrane helix</keyword>
<name>A0ABT7VNF6_9LACO</name>
<sequence length="123" mass="13048">MENSLHKNVLILLWCNLVGIFLFGGGSMMLSYLASSHQGTAGAWRFLFAVIGLCLFGYGLVAYRQVRAQSNGLLTAMVWLSVISGILGFIFAFVANNALGIVTGIISAVAFICALVAANSVKN</sequence>
<feature type="transmembrane region" description="Helical" evidence="1">
    <location>
        <begin position="9"/>
        <end position="30"/>
    </location>
</feature>
<comment type="caution">
    <text evidence="2">The sequence shown here is derived from an EMBL/GenBank/DDBJ whole genome shotgun (WGS) entry which is preliminary data.</text>
</comment>
<dbReference type="EMBL" id="JAUDEO010000014">
    <property type="protein sequence ID" value="MDM8333666.1"/>
    <property type="molecule type" value="Genomic_DNA"/>
</dbReference>
<proteinExistence type="predicted"/>
<reference evidence="2 3" key="3">
    <citation type="submission" date="2023-06" db="EMBL/GenBank/DDBJ databases">
        <authorList>
            <person name="Zeman M."/>
            <person name="Kubasova T."/>
            <person name="Jahodarova E."/>
            <person name="Nykrynova M."/>
            <person name="Rychlik I."/>
        </authorList>
    </citation>
    <scope>NUCLEOTIDE SEQUENCE [LARGE SCALE GENOMIC DNA]</scope>
    <source>
        <strain evidence="2 3">105_WCHN</strain>
    </source>
</reference>
<dbReference type="Proteomes" id="UP001529423">
    <property type="component" value="Unassembled WGS sequence"/>
</dbReference>
<feature type="transmembrane region" description="Helical" evidence="1">
    <location>
        <begin position="42"/>
        <end position="61"/>
    </location>
</feature>
<keyword evidence="3" id="KW-1185">Reference proteome</keyword>
<protein>
    <recommendedName>
        <fullName evidence="4">Transporter</fullName>
    </recommendedName>
</protein>
<evidence type="ECO:0000313" key="2">
    <source>
        <dbReference type="EMBL" id="MDM8333666.1"/>
    </source>
</evidence>
<accession>A0ABT7VNF6</accession>
<feature type="transmembrane region" description="Helical" evidence="1">
    <location>
        <begin position="73"/>
        <end position="95"/>
    </location>
</feature>
<reference evidence="2 3" key="1">
    <citation type="submission" date="2023-06" db="EMBL/GenBank/DDBJ databases">
        <title>Identification and characterization of horizontal gene transfer across gut microbiota members of farm animals based on homology search.</title>
        <authorList>
            <person name="Schwarzerova J."/>
            <person name="Nykrynova M."/>
            <person name="Jureckova K."/>
            <person name="Cejkova D."/>
            <person name="Rychlik I."/>
        </authorList>
    </citation>
    <scope>NUCLEOTIDE SEQUENCE [LARGE SCALE GENOMIC DNA]</scope>
    <source>
        <strain evidence="2 3">105_WCHN</strain>
    </source>
</reference>
<evidence type="ECO:0008006" key="4">
    <source>
        <dbReference type="Google" id="ProtNLM"/>
    </source>
</evidence>
<evidence type="ECO:0000313" key="3">
    <source>
        <dbReference type="Proteomes" id="UP001529423"/>
    </source>
</evidence>
<organism evidence="2 3">
    <name type="scientific">Limosilactobacillus panis</name>
    <dbReference type="NCBI Taxonomy" id="47493"/>
    <lineage>
        <taxon>Bacteria</taxon>
        <taxon>Bacillati</taxon>
        <taxon>Bacillota</taxon>
        <taxon>Bacilli</taxon>
        <taxon>Lactobacillales</taxon>
        <taxon>Lactobacillaceae</taxon>
        <taxon>Limosilactobacillus</taxon>
    </lineage>
</organism>